<evidence type="ECO:0000256" key="1">
    <source>
        <dbReference type="SAM" id="MobiDB-lite"/>
    </source>
</evidence>
<evidence type="ECO:0000313" key="4">
    <source>
        <dbReference type="Proteomes" id="UP001213000"/>
    </source>
</evidence>
<dbReference type="CDD" id="cd00170">
    <property type="entry name" value="SEC14"/>
    <property type="match status" value="1"/>
</dbReference>
<dbReference type="InterPro" id="IPR051026">
    <property type="entry name" value="PI/PC_transfer"/>
</dbReference>
<evidence type="ECO:0000313" key="3">
    <source>
        <dbReference type="EMBL" id="KAJ3560204.1"/>
    </source>
</evidence>
<keyword evidence="4" id="KW-1185">Reference proteome</keyword>
<dbReference type="AlphaFoldDB" id="A0AAD5YPC6"/>
<dbReference type="PANTHER" id="PTHR45657">
    <property type="entry name" value="CRAL-TRIO DOMAIN-CONTAINING PROTEIN YKL091C-RELATED"/>
    <property type="match status" value="1"/>
</dbReference>
<dbReference type="InterPro" id="IPR036865">
    <property type="entry name" value="CRAL-TRIO_dom_sf"/>
</dbReference>
<accession>A0AAD5YPC6</accession>
<dbReference type="Proteomes" id="UP001213000">
    <property type="component" value="Unassembled WGS sequence"/>
</dbReference>
<dbReference type="InterPro" id="IPR036273">
    <property type="entry name" value="CRAL/TRIO_N_dom_sf"/>
</dbReference>
<name>A0AAD5YPC6_9AGAR</name>
<proteinExistence type="predicted"/>
<feature type="domain" description="CRAL-TRIO" evidence="2">
    <location>
        <begin position="98"/>
        <end position="276"/>
    </location>
</feature>
<dbReference type="SMART" id="SM01100">
    <property type="entry name" value="CRAL_TRIO_N"/>
    <property type="match status" value="1"/>
</dbReference>
<dbReference type="Pfam" id="PF00650">
    <property type="entry name" value="CRAL_TRIO"/>
    <property type="match status" value="1"/>
</dbReference>
<dbReference type="EMBL" id="JANIEX010001217">
    <property type="protein sequence ID" value="KAJ3560204.1"/>
    <property type="molecule type" value="Genomic_DNA"/>
</dbReference>
<dbReference type="Pfam" id="PF03765">
    <property type="entry name" value="CRAL_TRIO_N"/>
    <property type="match status" value="1"/>
</dbReference>
<dbReference type="SMART" id="SM00516">
    <property type="entry name" value="SEC14"/>
    <property type="match status" value="1"/>
</dbReference>
<dbReference type="SUPFAM" id="SSF52087">
    <property type="entry name" value="CRAL/TRIO domain"/>
    <property type="match status" value="1"/>
</dbReference>
<comment type="caution">
    <text evidence="3">The sequence shown here is derived from an EMBL/GenBank/DDBJ whole genome shotgun (WGS) entry which is preliminary data.</text>
</comment>
<feature type="region of interest" description="Disordered" evidence="1">
    <location>
        <begin position="298"/>
        <end position="318"/>
    </location>
</feature>
<dbReference type="Gene3D" id="3.40.525.10">
    <property type="entry name" value="CRAL-TRIO lipid binding domain"/>
    <property type="match status" value="1"/>
</dbReference>
<organism evidence="3 4">
    <name type="scientific">Leucocoprinus birnbaumii</name>
    <dbReference type="NCBI Taxonomy" id="56174"/>
    <lineage>
        <taxon>Eukaryota</taxon>
        <taxon>Fungi</taxon>
        <taxon>Dikarya</taxon>
        <taxon>Basidiomycota</taxon>
        <taxon>Agaricomycotina</taxon>
        <taxon>Agaricomycetes</taxon>
        <taxon>Agaricomycetidae</taxon>
        <taxon>Agaricales</taxon>
        <taxon>Agaricineae</taxon>
        <taxon>Agaricaceae</taxon>
        <taxon>Leucocoprinus</taxon>
    </lineage>
</organism>
<gene>
    <name evidence="3" type="ORF">NP233_g10993</name>
</gene>
<sequence length="318" mass="36032">MSPTTPLDIQTAFAGHLGHLTAEQEEAFAKFKDNLSKANLYHPSTESRSASHDDPSLLRFLRARSWQPAAAQKQFQDAENWRLKYDVNNLYATFDPEEFEKSKRFYPRWTGRRDKKGLPLYVYRLASLDPVEKELHATPPERRYQRIIALYELMTRFSFALCSALPHPSSPTPISSTTSIIDLEGVSLGSMWRLRNHLQEASRLATANYPETLGTIAVVNSPSFFPTVWGWIKGWFDEGTRNKIYVLGKEPGAKLLEIINSEDLPKPYGGTLDWKFEDEPKLDAAAQELIGEMPKGPVIFRDGKVEKPSVGTEQATQN</sequence>
<dbReference type="InterPro" id="IPR001251">
    <property type="entry name" value="CRAL-TRIO_dom"/>
</dbReference>
<dbReference type="SUPFAM" id="SSF46938">
    <property type="entry name" value="CRAL/TRIO N-terminal domain"/>
    <property type="match status" value="1"/>
</dbReference>
<dbReference type="PANTHER" id="PTHR45657:SF3">
    <property type="entry name" value="TRANSPORTER, PUTATIVE (AFU_ORTHOLOGUE AFUA_5G09260)-RELATED"/>
    <property type="match status" value="1"/>
</dbReference>
<evidence type="ECO:0000259" key="2">
    <source>
        <dbReference type="PROSITE" id="PS50191"/>
    </source>
</evidence>
<dbReference type="PROSITE" id="PS50191">
    <property type="entry name" value="CRAL_TRIO"/>
    <property type="match status" value="1"/>
</dbReference>
<reference evidence="3" key="1">
    <citation type="submission" date="2022-07" db="EMBL/GenBank/DDBJ databases">
        <title>Genome Sequence of Leucocoprinus birnbaumii.</title>
        <authorList>
            <person name="Buettner E."/>
        </authorList>
    </citation>
    <scope>NUCLEOTIDE SEQUENCE</scope>
    <source>
        <strain evidence="3">VT141</strain>
    </source>
</reference>
<dbReference type="InterPro" id="IPR011074">
    <property type="entry name" value="CRAL/TRIO_N_dom"/>
</dbReference>
<protein>
    <recommendedName>
        <fullName evidence="2">CRAL-TRIO domain-containing protein</fullName>
    </recommendedName>
</protein>
<dbReference type="Gene3D" id="1.10.8.20">
    <property type="entry name" value="N-terminal domain of phosphatidylinositol transfer protein sec14p"/>
    <property type="match status" value="1"/>
</dbReference>